<dbReference type="GO" id="GO:0004527">
    <property type="term" value="F:exonuclease activity"/>
    <property type="evidence" value="ECO:0007669"/>
    <property type="project" value="UniProtKB-KW"/>
</dbReference>
<evidence type="ECO:0000313" key="6">
    <source>
        <dbReference type="Proteomes" id="UP000022082"/>
    </source>
</evidence>
<organism evidence="5 6">
    <name type="scientific">Bacteroides fragilis str. S36L11</name>
    <dbReference type="NCBI Taxonomy" id="1339327"/>
    <lineage>
        <taxon>Bacteria</taxon>
        <taxon>Pseudomonadati</taxon>
        <taxon>Bacteroidota</taxon>
        <taxon>Bacteroidia</taxon>
        <taxon>Bacteroidales</taxon>
        <taxon>Bacteroidaceae</taxon>
        <taxon>Bacteroides</taxon>
    </lineage>
</organism>
<dbReference type="InterPro" id="IPR005135">
    <property type="entry name" value="Endo/exonuclease/phosphatase"/>
</dbReference>
<keyword evidence="5" id="KW-0269">Exonuclease</keyword>
<accession>A0A015YVP9</accession>
<keyword evidence="1 3" id="KW-0732">Signal</keyword>
<evidence type="ECO:0000256" key="3">
    <source>
        <dbReference type="SAM" id="SignalP"/>
    </source>
</evidence>
<gene>
    <name evidence="5" type="ORF">M136_3977</name>
</gene>
<comment type="caution">
    <text evidence="5">The sequence shown here is derived from an EMBL/GenBank/DDBJ whole genome shotgun (WGS) entry which is preliminary data.</text>
</comment>
<protein>
    <submittedName>
        <fullName evidence="5">Endonuclease/Exonuclease/phosphatase family protein</fullName>
    </submittedName>
</protein>
<dbReference type="InterPro" id="IPR036691">
    <property type="entry name" value="Endo/exonu/phosph_ase_sf"/>
</dbReference>
<dbReference type="InterPro" id="IPR006558">
    <property type="entry name" value="LamG-like"/>
</dbReference>
<feature type="signal peptide" evidence="3">
    <location>
        <begin position="1"/>
        <end position="22"/>
    </location>
</feature>
<dbReference type="AlphaFoldDB" id="A0A015YVP9"/>
<sequence length="678" mass="76374">MKYVIILILCICSSLQMQGALSALKGGKSNLALHLDGKDNNVRTGMGILEPSWTLESWIKGDDCQWDSLEVIIGGGEYSELNWVDYLPLVVKEGKIHSSRANLSSPQTLDDQWHHVALTCDGKQTILYLDGKQVDKADTATAILPGAIGVHDVYYTFGGLIDEVRVWRSALPEQTIRRWMNRPVEATHPAFKSLWGYYNFDDLKDETSVNWVGKGHQAYHIRNGRNKYNEKAPLAHAVPNDNPAFKEFDGNQQLFNAVIIQSEWDADQGSKNDQALKLRIAVQGSKNPLKLTELKLDFTGTTDLADIEQIHIYSTGSEARSTQRKELFGNGHTPEQSLTLRPTHGEEILLQPGINYFLLTFDVRSKATPGHTLYASVPFFKLNGKKIIPETSAEEVRKQVTCNNQTQSNIVKVLQWNIWHGGIHLGNEGQQRVLDLIRSSRADVIMMQEAYGIQQMLADSLGYHLKTHSLKDNLAMYSRFPLEAIAWREPFKSNPAKITLPNGKRIMFVDCWLRYAYRPEYTSGYAEKGLDPSVWVAEDSILALPDIRNIYTKDIAPNLETDMPVIVTGDFNSCSHLDWTERAKPLHHGYGPVAFPASRYMLENGFKDSFREKNPDEVAYQGGTVAAIYGQMQMSRIDFIYYKGGLKVLSSKIVRTAPEIDYVWASDHAAVLTVFEVE</sequence>
<dbReference type="GO" id="GO:0004519">
    <property type="term" value="F:endonuclease activity"/>
    <property type="evidence" value="ECO:0007669"/>
    <property type="project" value="UniProtKB-KW"/>
</dbReference>
<dbReference type="PATRIC" id="fig|1339327.3.peg.4503"/>
<feature type="chain" id="PRO_5001480180" evidence="3">
    <location>
        <begin position="23"/>
        <end position="678"/>
    </location>
</feature>
<keyword evidence="2" id="KW-1015">Disulfide bond</keyword>
<dbReference type="GeneID" id="60368959"/>
<reference evidence="5 6" key="1">
    <citation type="submission" date="2014-02" db="EMBL/GenBank/DDBJ databases">
        <authorList>
            <person name="Sears C."/>
            <person name="Carroll K."/>
            <person name="Sack B.R."/>
            <person name="Qadri F."/>
            <person name="Myers L.L."/>
            <person name="Chung G.-T."/>
            <person name="Escheverria P."/>
            <person name="Fraser C.M."/>
            <person name="Sadzewicz L."/>
            <person name="Shefchek K.A."/>
            <person name="Tallon L."/>
            <person name="Das S.P."/>
            <person name="Daugherty S."/>
            <person name="Mongodin E.F."/>
        </authorList>
    </citation>
    <scope>NUCLEOTIDE SEQUENCE [LARGE SCALE GENOMIC DNA]</scope>
    <source>
        <strain evidence="5 6">S36L11</strain>
    </source>
</reference>
<keyword evidence="5" id="KW-0540">Nuclease</keyword>
<dbReference type="InterPro" id="IPR013320">
    <property type="entry name" value="ConA-like_dom_sf"/>
</dbReference>
<dbReference type="GO" id="GO:0005975">
    <property type="term" value="P:carbohydrate metabolic process"/>
    <property type="evidence" value="ECO:0007669"/>
    <property type="project" value="UniProtKB-ARBA"/>
</dbReference>
<feature type="domain" description="LamG-like jellyroll fold" evidence="4">
    <location>
        <begin position="51"/>
        <end position="174"/>
    </location>
</feature>
<dbReference type="InterPro" id="IPR029456">
    <property type="entry name" value="Sialidase_N"/>
</dbReference>
<name>A0A015YVP9_BACFG</name>
<dbReference type="SUPFAM" id="SSF56219">
    <property type="entry name" value="DNase I-like"/>
    <property type="match status" value="1"/>
</dbReference>
<dbReference type="PANTHER" id="PTHR41349">
    <property type="match status" value="1"/>
</dbReference>
<dbReference type="EMBL" id="JGDJ01000268">
    <property type="protein sequence ID" value="EXZ26814.1"/>
    <property type="molecule type" value="Genomic_DNA"/>
</dbReference>
<dbReference type="Gene3D" id="2.60.40.1290">
    <property type="match status" value="2"/>
</dbReference>
<dbReference type="Pfam" id="PF03372">
    <property type="entry name" value="Exo_endo_phos"/>
    <property type="match status" value="1"/>
</dbReference>
<dbReference type="SUPFAM" id="SSF49899">
    <property type="entry name" value="Concanavalin A-like lectins/glucanases"/>
    <property type="match status" value="1"/>
</dbReference>
<evidence type="ECO:0000256" key="2">
    <source>
        <dbReference type="ARBA" id="ARBA00023157"/>
    </source>
</evidence>
<evidence type="ECO:0000259" key="4">
    <source>
        <dbReference type="SMART" id="SM00560"/>
    </source>
</evidence>
<dbReference type="Gene3D" id="3.60.10.10">
    <property type="entry name" value="Endonuclease/exonuclease/phosphatase"/>
    <property type="match status" value="1"/>
</dbReference>
<dbReference type="Pfam" id="PF13385">
    <property type="entry name" value="Laminin_G_3"/>
    <property type="match status" value="1"/>
</dbReference>
<dbReference type="Gene3D" id="2.60.120.200">
    <property type="match status" value="1"/>
</dbReference>
<dbReference type="Proteomes" id="UP000022082">
    <property type="component" value="Unassembled WGS sequence"/>
</dbReference>
<keyword evidence="5" id="KW-0255">Endonuclease</keyword>
<evidence type="ECO:0000313" key="5">
    <source>
        <dbReference type="EMBL" id="EXZ26814.1"/>
    </source>
</evidence>
<dbReference type="RefSeq" id="WP_005791685.1">
    <property type="nucleotide sequence ID" value="NZ_JGDJ01000268.1"/>
</dbReference>
<dbReference type="Pfam" id="PF14873">
    <property type="entry name" value="BNR_assoc_N"/>
    <property type="match status" value="1"/>
</dbReference>
<evidence type="ECO:0000256" key="1">
    <source>
        <dbReference type="ARBA" id="ARBA00022729"/>
    </source>
</evidence>
<dbReference type="SMART" id="SM00560">
    <property type="entry name" value="LamGL"/>
    <property type="match status" value="1"/>
</dbReference>
<dbReference type="PANTHER" id="PTHR41349:SF1">
    <property type="entry name" value="PROTEIN CBG08683"/>
    <property type="match status" value="1"/>
</dbReference>
<proteinExistence type="predicted"/>
<dbReference type="GO" id="GO:0004553">
    <property type="term" value="F:hydrolase activity, hydrolyzing O-glycosyl compounds"/>
    <property type="evidence" value="ECO:0007669"/>
    <property type="project" value="UniProtKB-ARBA"/>
</dbReference>
<keyword evidence="5" id="KW-0378">Hydrolase</keyword>